<gene>
    <name evidence="2" type="ORF">KIPB_016965</name>
</gene>
<organism evidence="2 3">
    <name type="scientific">Kipferlia bialata</name>
    <dbReference type="NCBI Taxonomy" id="797122"/>
    <lineage>
        <taxon>Eukaryota</taxon>
        <taxon>Metamonada</taxon>
        <taxon>Carpediemonas-like organisms</taxon>
        <taxon>Kipferlia</taxon>
    </lineage>
</organism>
<dbReference type="AlphaFoldDB" id="A0A391NW64"/>
<proteinExistence type="predicted"/>
<reference evidence="2 3" key="1">
    <citation type="journal article" date="2018" name="PLoS ONE">
        <title>The draft genome of Kipferlia bialata reveals reductive genome evolution in fornicate parasites.</title>
        <authorList>
            <person name="Tanifuji G."/>
            <person name="Takabayashi S."/>
            <person name="Kume K."/>
            <person name="Takagi M."/>
            <person name="Nakayama T."/>
            <person name="Kamikawa R."/>
            <person name="Inagaki Y."/>
            <person name="Hashimoto T."/>
        </authorList>
    </citation>
    <scope>NUCLEOTIDE SEQUENCE [LARGE SCALE GENOMIC DNA]</scope>
    <source>
        <strain evidence="2">NY0173</strain>
    </source>
</reference>
<accession>A0A391NW64</accession>
<protein>
    <submittedName>
        <fullName evidence="2">Uncharacterized protein</fullName>
    </submittedName>
</protein>
<evidence type="ECO:0000256" key="1">
    <source>
        <dbReference type="SAM" id="Phobius"/>
    </source>
</evidence>
<sequence length="59" mass="6739">FHIAPWIRVSLYTCIMVSIALVTAVLVTRYSSTAWVWTYAPGLLLTSCVVCYLIWRWGS</sequence>
<feature type="transmembrane region" description="Helical" evidence="1">
    <location>
        <begin position="6"/>
        <end position="27"/>
    </location>
</feature>
<feature type="transmembrane region" description="Helical" evidence="1">
    <location>
        <begin position="34"/>
        <end position="55"/>
    </location>
</feature>
<name>A0A391NW64_9EUKA</name>
<comment type="caution">
    <text evidence="2">The sequence shown here is derived from an EMBL/GenBank/DDBJ whole genome shotgun (WGS) entry which is preliminary data.</text>
</comment>
<keyword evidence="1" id="KW-0812">Transmembrane</keyword>
<keyword evidence="3" id="KW-1185">Reference proteome</keyword>
<evidence type="ECO:0000313" key="2">
    <source>
        <dbReference type="EMBL" id="GCA65374.1"/>
    </source>
</evidence>
<keyword evidence="1" id="KW-0472">Membrane</keyword>
<dbReference type="Proteomes" id="UP000265618">
    <property type="component" value="Unassembled WGS sequence"/>
</dbReference>
<feature type="non-terminal residue" evidence="2">
    <location>
        <position position="1"/>
    </location>
</feature>
<evidence type="ECO:0000313" key="3">
    <source>
        <dbReference type="Proteomes" id="UP000265618"/>
    </source>
</evidence>
<keyword evidence="1" id="KW-1133">Transmembrane helix</keyword>
<dbReference type="EMBL" id="BDIP01010881">
    <property type="protein sequence ID" value="GCA65374.1"/>
    <property type="molecule type" value="Genomic_DNA"/>
</dbReference>